<dbReference type="InterPro" id="IPR002938">
    <property type="entry name" value="FAD-bd"/>
</dbReference>
<reference evidence="5" key="2">
    <citation type="submission" date="2023-06" db="EMBL/GenBank/DDBJ databases">
        <authorList>
            <consortium name="Lawrence Berkeley National Laboratory"/>
            <person name="Haridas S."/>
            <person name="Hensen N."/>
            <person name="Bonometti L."/>
            <person name="Westerberg I."/>
            <person name="Brannstrom I.O."/>
            <person name="Guillou S."/>
            <person name="Cros-Aarteil S."/>
            <person name="Calhoun S."/>
            <person name="Kuo A."/>
            <person name="Mondo S."/>
            <person name="Pangilinan J."/>
            <person name="Riley R."/>
            <person name="Labutti K."/>
            <person name="Andreopoulos B."/>
            <person name="Lipzen A."/>
            <person name="Chen C."/>
            <person name="Yanf M."/>
            <person name="Daum C."/>
            <person name="Ng V."/>
            <person name="Clum A."/>
            <person name="Steindorff A."/>
            <person name="Ohm R."/>
            <person name="Martin F."/>
            <person name="Silar P."/>
            <person name="Natvig D."/>
            <person name="Lalanne C."/>
            <person name="Gautier V."/>
            <person name="Ament-Velasquez S.L."/>
            <person name="Kruys A."/>
            <person name="Hutchinson M.I."/>
            <person name="Powell A.J."/>
            <person name="Barry K."/>
            <person name="Miller A.N."/>
            <person name="Grigoriev I.V."/>
            <person name="Debuchy R."/>
            <person name="Gladieux P."/>
            <person name="Thoren M.H."/>
            <person name="Johannesson H."/>
        </authorList>
    </citation>
    <scope>NUCLEOTIDE SEQUENCE</scope>
    <source>
        <strain evidence="5">CBS 955.72</strain>
    </source>
</reference>
<name>A0AAJ0MBJ1_9PEZI</name>
<gene>
    <name evidence="5" type="ORF">B0T25DRAFT_572309</name>
</gene>
<keyword evidence="3" id="KW-0560">Oxidoreductase</keyword>
<evidence type="ECO:0000256" key="2">
    <source>
        <dbReference type="ARBA" id="ARBA00022827"/>
    </source>
</evidence>
<evidence type="ECO:0000256" key="3">
    <source>
        <dbReference type="ARBA" id="ARBA00023002"/>
    </source>
</evidence>
<dbReference type="AlphaFoldDB" id="A0AAJ0MBJ1"/>
<dbReference type="PANTHER" id="PTHR43004">
    <property type="entry name" value="TRK SYSTEM POTASSIUM UPTAKE PROTEIN"/>
    <property type="match status" value="1"/>
</dbReference>
<evidence type="ECO:0000313" key="6">
    <source>
        <dbReference type="Proteomes" id="UP001275084"/>
    </source>
</evidence>
<dbReference type="Gene3D" id="3.30.9.10">
    <property type="entry name" value="D-Amino Acid Oxidase, subunit A, domain 2"/>
    <property type="match status" value="1"/>
</dbReference>
<accession>A0AAJ0MBJ1</accession>
<organism evidence="5 6">
    <name type="scientific">Lasiosphaeria hispida</name>
    <dbReference type="NCBI Taxonomy" id="260671"/>
    <lineage>
        <taxon>Eukaryota</taxon>
        <taxon>Fungi</taxon>
        <taxon>Dikarya</taxon>
        <taxon>Ascomycota</taxon>
        <taxon>Pezizomycotina</taxon>
        <taxon>Sordariomycetes</taxon>
        <taxon>Sordariomycetidae</taxon>
        <taxon>Sordariales</taxon>
        <taxon>Lasiosphaeriaceae</taxon>
        <taxon>Lasiosphaeria</taxon>
    </lineage>
</organism>
<dbReference type="Gene3D" id="3.40.30.120">
    <property type="match status" value="1"/>
</dbReference>
<sequence length="605" mass="67180">MPNIPILGSDPEIADDEFVKADLLIVGAGPAGAGLACFLAAHGRTGIIIASAPGTAGTPRAHITSMAGLECLRDIGLEQECLNAATPSKNMEHTRWCRTMAGEEYARLYSWGHDPKFMGAYESASPCNHVDLPQTLLEPILTRRAVHSGWKLRFNTKFVSLTRPAPDVVIATVYDTLLNKMYRIQSRFLFGCDGARSQVVRELAIPLAKKPGQGLALNVLVRADMSHLLANRTGNLHWVVRPEEVDGPPWAWAVVVRMVRPWTEWMFIYLPAPGADLTAEAMNATEEEYVAQVKRAIGDDSVNVELLDVSKWWINEVVAEYYSDGNVYCFGDSTHRHPPFNGLGSNTCIQDAFNLAWKVDYVMSGKAGPQLLDSFSKERQPVGVDVITRANQGLRDHIPWQQLLGMLEPDVVKRREILAELDDPGDKGRKRRQDFQTAIQNTETEFHGLGIEMNQRYVSNAVLQADQGPAPPPPEDTVRTHQVSTYPGRRLPHAWLNTRVPGKRLSTIDLVGKGKFCLLTGPGGQAWKDAAETVSQTLAVKIATFSIGWKQDYEDVYFEWAKLREVEEDGCLLVRPDRFVAWRSVGLIAGPAQRLEEVMHSILSL</sequence>
<evidence type="ECO:0000256" key="1">
    <source>
        <dbReference type="ARBA" id="ARBA00022630"/>
    </source>
</evidence>
<dbReference type="Pfam" id="PF21274">
    <property type="entry name" value="Rng_hyd_C"/>
    <property type="match status" value="1"/>
</dbReference>
<evidence type="ECO:0000259" key="4">
    <source>
        <dbReference type="Pfam" id="PF01494"/>
    </source>
</evidence>
<dbReference type="SUPFAM" id="SSF51905">
    <property type="entry name" value="FAD/NAD(P)-binding domain"/>
    <property type="match status" value="1"/>
</dbReference>
<dbReference type="Gene3D" id="3.50.50.60">
    <property type="entry name" value="FAD/NAD(P)-binding domain"/>
    <property type="match status" value="1"/>
</dbReference>
<dbReference type="GO" id="GO:0016709">
    <property type="term" value="F:oxidoreductase activity, acting on paired donors, with incorporation or reduction of molecular oxygen, NAD(P)H as one donor, and incorporation of one atom of oxygen"/>
    <property type="evidence" value="ECO:0007669"/>
    <property type="project" value="UniProtKB-ARBA"/>
</dbReference>
<dbReference type="PRINTS" id="PR00420">
    <property type="entry name" value="RNGMNOXGNASE"/>
</dbReference>
<keyword evidence="1" id="KW-0285">Flavoprotein</keyword>
<keyword evidence="2" id="KW-0274">FAD</keyword>
<dbReference type="Proteomes" id="UP001275084">
    <property type="component" value="Unassembled WGS sequence"/>
</dbReference>
<protein>
    <submittedName>
        <fullName evidence="5">FAD binding domain-containing protein</fullName>
    </submittedName>
</protein>
<proteinExistence type="predicted"/>
<dbReference type="InterPro" id="IPR036188">
    <property type="entry name" value="FAD/NAD-bd_sf"/>
</dbReference>
<reference evidence="5" key="1">
    <citation type="journal article" date="2023" name="Mol. Phylogenet. Evol.">
        <title>Genome-scale phylogeny and comparative genomics of the fungal order Sordariales.</title>
        <authorList>
            <person name="Hensen N."/>
            <person name="Bonometti L."/>
            <person name="Westerberg I."/>
            <person name="Brannstrom I.O."/>
            <person name="Guillou S."/>
            <person name="Cros-Aarteil S."/>
            <person name="Calhoun S."/>
            <person name="Haridas S."/>
            <person name="Kuo A."/>
            <person name="Mondo S."/>
            <person name="Pangilinan J."/>
            <person name="Riley R."/>
            <person name="LaButti K."/>
            <person name="Andreopoulos B."/>
            <person name="Lipzen A."/>
            <person name="Chen C."/>
            <person name="Yan M."/>
            <person name="Daum C."/>
            <person name="Ng V."/>
            <person name="Clum A."/>
            <person name="Steindorff A."/>
            <person name="Ohm R.A."/>
            <person name="Martin F."/>
            <person name="Silar P."/>
            <person name="Natvig D.O."/>
            <person name="Lalanne C."/>
            <person name="Gautier V."/>
            <person name="Ament-Velasquez S.L."/>
            <person name="Kruys A."/>
            <person name="Hutchinson M.I."/>
            <person name="Powell A.J."/>
            <person name="Barry K."/>
            <person name="Miller A.N."/>
            <person name="Grigoriev I.V."/>
            <person name="Debuchy R."/>
            <person name="Gladieux P."/>
            <person name="Hiltunen Thoren M."/>
            <person name="Johannesson H."/>
        </authorList>
    </citation>
    <scope>NUCLEOTIDE SEQUENCE</scope>
    <source>
        <strain evidence="5">CBS 955.72</strain>
    </source>
</reference>
<dbReference type="GO" id="GO:0071949">
    <property type="term" value="F:FAD binding"/>
    <property type="evidence" value="ECO:0007669"/>
    <property type="project" value="InterPro"/>
</dbReference>
<evidence type="ECO:0000313" key="5">
    <source>
        <dbReference type="EMBL" id="KAK3347237.1"/>
    </source>
</evidence>
<feature type="domain" description="FAD-binding" evidence="4">
    <location>
        <begin position="21"/>
        <end position="389"/>
    </location>
</feature>
<dbReference type="EMBL" id="JAUIQD010000006">
    <property type="protein sequence ID" value="KAK3347237.1"/>
    <property type="molecule type" value="Genomic_DNA"/>
</dbReference>
<dbReference type="InterPro" id="IPR050641">
    <property type="entry name" value="RIFMO-like"/>
</dbReference>
<dbReference type="PANTHER" id="PTHR43004:SF8">
    <property type="entry name" value="FAD-BINDING DOMAIN-CONTAINING PROTEIN-RELATED"/>
    <property type="match status" value="1"/>
</dbReference>
<keyword evidence="6" id="KW-1185">Reference proteome</keyword>
<dbReference type="Pfam" id="PF01494">
    <property type="entry name" value="FAD_binding_3"/>
    <property type="match status" value="1"/>
</dbReference>
<comment type="caution">
    <text evidence="5">The sequence shown here is derived from an EMBL/GenBank/DDBJ whole genome shotgun (WGS) entry which is preliminary data.</text>
</comment>